<organism evidence="1 2">
    <name type="scientific">Chitinophaga caeni</name>
    <dbReference type="NCBI Taxonomy" id="2029983"/>
    <lineage>
        <taxon>Bacteria</taxon>
        <taxon>Pseudomonadati</taxon>
        <taxon>Bacteroidota</taxon>
        <taxon>Chitinophagia</taxon>
        <taxon>Chitinophagales</taxon>
        <taxon>Chitinophagaceae</taxon>
        <taxon>Chitinophaga</taxon>
    </lineage>
</organism>
<proteinExistence type="predicted"/>
<reference evidence="1 2" key="1">
    <citation type="submission" date="2017-10" db="EMBL/GenBank/DDBJ databases">
        <title>Paenichitinophaga pekingensis gen. nov., sp. nov., isolated from activated sludge.</title>
        <authorList>
            <person name="Jin D."/>
            <person name="Kong X."/>
            <person name="Deng Y."/>
            <person name="Bai Z."/>
        </authorList>
    </citation>
    <scope>NUCLEOTIDE SEQUENCE [LARGE SCALE GENOMIC DNA]</scope>
    <source>
        <strain evidence="1 2">13</strain>
    </source>
</reference>
<evidence type="ECO:0000313" key="2">
    <source>
        <dbReference type="Proteomes" id="UP000220133"/>
    </source>
</evidence>
<protein>
    <submittedName>
        <fullName evidence="1">Uncharacterized protein</fullName>
    </submittedName>
</protein>
<accession>A0A291QR05</accession>
<keyword evidence="2" id="KW-1185">Reference proteome</keyword>
<dbReference type="Proteomes" id="UP000220133">
    <property type="component" value="Chromosome"/>
</dbReference>
<dbReference type="AlphaFoldDB" id="A0A291QR05"/>
<gene>
    <name evidence="1" type="ORF">COR50_03495</name>
</gene>
<dbReference type="KEGG" id="cbae:COR50_03495"/>
<sequence>MLILEKGNSTSGREIIIPGSGSKKINVADRCQRFGNLIFQNPFQVVILLLAPSINLNRTIT</sequence>
<evidence type="ECO:0000313" key="1">
    <source>
        <dbReference type="EMBL" id="ATL46312.1"/>
    </source>
</evidence>
<name>A0A291QR05_9BACT</name>
<dbReference type="EMBL" id="CP023777">
    <property type="protein sequence ID" value="ATL46312.1"/>
    <property type="molecule type" value="Genomic_DNA"/>
</dbReference>